<dbReference type="GO" id="GO:0008233">
    <property type="term" value="F:peptidase activity"/>
    <property type="evidence" value="ECO:0007669"/>
    <property type="project" value="UniProtKB-KW"/>
</dbReference>
<proteinExistence type="predicted"/>
<dbReference type="KEGG" id="ccl:Clocl_1352"/>
<name>G8M0F8_ACECE</name>
<reference evidence="9" key="1">
    <citation type="submission" date="2011-12" db="EMBL/GenBank/DDBJ databases">
        <title>Complete sequence of Clostridium clariflavum DSM 19732.</title>
        <authorList>
            <consortium name="US DOE Joint Genome Institute"/>
            <person name="Lucas S."/>
            <person name="Han J."/>
            <person name="Lapidus A."/>
            <person name="Cheng J.-F."/>
            <person name="Goodwin L."/>
            <person name="Pitluck S."/>
            <person name="Peters L."/>
            <person name="Teshima H."/>
            <person name="Detter J.C."/>
            <person name="Han C."/>
            <person name="Tapia R."/>
            <person name="Land M."/>
            <person name="Hauser L."/>
            <person name="Kyrpides N."/>
            <person name="Ivanova N."/>
            <person name="Pagani I."/>
            <person name="Kitzmiller T."/>
            <person name="Lynd L."/>
            <person name="Izquierdo J."/>
            <person name="Woyke T."/>
        </authorList>
    </citation>
    <scope>NUCLEOTIDE SEQUENCE [LARGE SCALE GENOMIC DNA]</scope>
    <source>
        <strain evidence="9">DSM 19732 / NBRC 101661 / EBR45</strain>
    </source>
</reference>
<dbReference type="AlphaFoldDB" id="G8M0F8"/>
<keyword evidence="3 5" id="KW-1133">Transmembrane helix</keyword>
<evidence type="ECO:0000259" key="6">
    <source>
        <dbReference type="Pfam" id="PF01957"/>
    </source>
</evidence>
<dbReference type="PANTHER" id="PTHR33507:SF3">
    <property type="entry name" value="INNER MEMBRANE PROTEIN YBBJ"/>
    <property type="match status" value="1"/>
</dbReference>
<keyword evidence="9" id="KW-1185">Reference proteome</keyword>
<dbReference type="eggNOG" id="COG1030">
    <property type="taxonomic scope" value="Bacteria"/>
</dbReference>
<feature type="domain" description="NfeD integral membrane" evidence="7">
    <location>
        <begin position="11"/>
        <end position="79"/>
    </location>
</feature>
<feature type="transmembrane region" description="Helical" evidence="5">
    <location>
        <begin position="6"/>
        <end position="28"/>
    </location>
</feature>
<dbReference type="InterPro" id="IPR056739">
    <property type="entry name" value="NfeD_membrane"/>
</dbReference>
<evidence type="ECO:0000256" key="4">
    <source>
        <dbReference type="ARBA" id="ARBA00023136"/>
    </source>
</evidence>
<evidence type="ECO:0000256" key="3">
    <source>
        <dbReference type="ARBA" id="ARBA00022989"/>
    </source>
</evidence>
<feature type="domain" description="NfeD-like C-terminal" evidence="6">
    <location>
        <begin position="112"/>
        <end position="164"/>
    </location>
</feature>
<dbReference type="Pfam" id="PF24961">
    <property type="entry name" value="NfeD_membrane"/>
    <property type="match status" value="1"/>
</dbReference>
<feature type="transmembrane region" description="Helical" evidence="5">
    <location>
        <begin position="35"/>
        <end position="54"/>
    </location>
</feature>
<evidence type="ECO:0000313" key="8">
    <source>
        <dbReference type="EMBL" id="AEV68003.1"/>
    </source>
</evidence>
<keyword evidence="8" id="KW-0378">Hydrolase</keyword>
<dbReference type="OrthoDB" id="9806253at2"/>
<reference evidence="8 9" key="2">
    <citation type="journal article" date="2012" name="Stand. Genomic Sci.">
        <title>Complete Genome Sequence of Clostridium clariflavum DSM 19732.</title>
        <authorList>
            <person name="Izquierdo J.A."/>
            <person name="Goodwin L."/>
            <person name="Davenport K.W."/>
            <person name="Teshima H."/>
            <person name="Bruce D."/>
            <person name="Detter C."/>
            <person name="Tapia R."/>
            <person name="Han S."/>
            <person name="Land M."/>
            <person name="Hauser L."/>
            <person name="Jeffries C.D."/>
            <person name="Han J."/>
            <person name="Pitluck S."/>
            <person name="Nolan M."/>
            <person name="Chen A."/>
            <person name="Huntemann M."/>
            <person name="Mavromatis K."/>
            <person name="Mikhailova N."/>
            <person name="Liolios K."/>
            <person name="Woyke T."/>
            <person name="Lynd L.R."/>
        </authorList>
    </citation>
    <scope>NUCLEOTIDE SEQUENCE [LARGE SCALE GENOMIC DNA]</scope>
    <source>
        <strain evidence="9">DSM 19732 / NBRC 101661 / EBR45</strain>
    </source>
</reference>
<dbReference type="Proteomes" id="UP000005435">
    <property type="component" value="Chromosome"/>
</dbReference>
<protein>
    <submittedName>
        <fullName evidence="8">Membrane-bound serine protease (ClpP class)</fullName>
    </submittedName>
</protein>
<gene>
    <name evidence="8" type="ordered locus">Clocl_1352</name>
</gene>
<dbReference type="Pfam" id="PF01957">
    <property type="entry name" value="NfeD"/>
    <property type="match status" value="1"/>
</dbReference>
<dbReference type="HOGENOM" id="CLU_087257_2_0_9"/>
<dbReference type="PANTHER" id="PTHR33507">
    <property type="entry name" value="INNER MEMBRANE PROTEIN YBBJ"/>
    <property type="match status" value="1"/>
</dbReference>
<dbReference type="SUPFAM" id="SSF141322">
    <property type="entry name" value="NfeD domain-like"/>
    <property type="match status" value="1"/>
</dbReference>
<feature type="transmembrane region" description="Helical" evidence="5">
    <location>
        <begin position="60"/>
        <end position="80"/>
    </location>
</feature>
<dbReference type="InterPro" id="IPR012340">
    <property type="entry name" value="NA-bd_OB-fold"/>
</dbReference>
<keyword evidence="2 5" id="KW-0812">Transmembrane</keyword>
<organism evidence="8 9">
    <name type="scientific">Acetivibrio clariflavus (strain DSM 19732 / NBRC 101661 / EBR45)</name>
    <name type="common">Clostridium clariflavum</name>
    <dbReference type="NCBI Taxonomy" id="720554"/>
    <lineage>
        <taxon>Bacteria</taxon>
        <taxon>Bacillati</taxon>
        <taxon>Bacillota</taxon>
        <taxon>Clostridia</taxon>
        <taxon>Eubacteriales</taxon>
        <taxon>Oscillospiraceae</taxon>
        <taxon>Acetivibrio</taxon>
    </lineage>
</organism>
<dbReference type="GO" id="GO:0005886">
    <property type="term" value="C:plasma membrane"/>
    <property type="evidence" value="ECO:0007669"/>
    <property type="project" value="TreeGrafter"/>
</dbReference>
<evidence type="ECO:0000256" key="5">
    <source>
        <dbReference type="SAM" id="Phobius"/>
    </source>
</evidence>
<evidence type="ECO:0000256" key="1">
    <source>
        <dbReference type="ARBA" id="ARBA00004141"/>
    </source>
</evidence>
<dbReference type="STRING" id="720554.Clocl_1352"/>
<comment type="subcellular location">
    <subcellularLocation>
        <location evidence="1">Membrane</location>
        <topology evidence="1">Multi-pass membrane protein</topology>
    </subcellularLocation>
</comment>
<dbReference type="GO" id="GO:0006508">
    <property type="term" value="P:proteolysis"/>
    <property type="evidence" value="ECO:0007669"/>
    <property type="project" value="UniProtKB-KW"/>
</dbReference>
<evidence type="ECO:0000259" key="7">
    <source>
        <dbReference type="Pfam" id="PF24961"/>
    </source>
</evidence>
<keyword evidence="4 5" id="KW-0472">Membrane</keyword>
<dbReference type="EMBL" id="CP003065">
    <property type="protein sequence ID" value="AEV68003.1"/>
    <property type="molecule type" value="Genomic_DNA"/>
</dbReference>
<keyword evidence="8" id="KW-0645">Protease</keyword>
<evidence type="ECO:0000313" key="9">
    <source>
        <dbReference type="Proteomes" id="UP000005435"/>
    </source>
</evidence>
<dbReference type="RefSeq" id="WP_014254617.1">
    <property type="nucleotide sequence ID" value="NC_016627.1"/>
</dbReference>
<sequence length="167" mass="18219" precursor="true">MPDLVGLFSNIDFLSAVFFILGFIMIIIEMFHPGFGAPGISGIILLILGIVSVARNLTDVIILIIIILIVLGIALTFVLYSATKGKLPKTLVLTDSLNKEEGFEGTEDLKFFIGKEGKALTVLRPSGTADFDGVKLDVVSEAEFIQKDAKIKIIKVEGRRIVVREIK</sequence>
<dbReference type="InterPro" id="IPR002810">
    <property type="entry name" value="NfeD-like_C"/>
</dbReference>
<evidence type="ECO:0000256" key="2">
    <source>
        <dbReference type="ARBA" id="ARBA00022692"/>
    </source>
</evidence>
<accession>G8M0F8</accession>
<dbReference type="Gene3D" id="2.40.50.140">
    <property type="entry name" value="Nucleic acid-binding proteins"/>
    <property type="match status" value="1"/>
</dbReference>
<dbReference type="InterPro" id="IPR052165">
    <property type="entry name" value="Membrane_assoc_protease"/>
</dbReference>